<dbReference type="VEuPathDB" id="PlasmoDB:PCHAS_0200031"/>
<evidence type="ECO:0000313" key="3">
    <source>
        <dbReference type="Proteomes" id="UP000071118"/>
    </source>
</evidence>
<keyword evidence="1" id="KW-0472">Membrane</keyword>
<dbReference type="KEGG" id="pcb:PCHAS_0200031"/>
<dbReference type="Pfam" id="PF06022">
    <property type="entry name" value="Cir_Bir_Yir"/>
    <property type="match status" value="1"/>
</dbReference>
<evidence type="ECO:0000256" key="1">
    <source>
        <dbReference type="SAM" id="Phobius"/>
    </source>
</evidence>
<keyword evidence="3" id="KW-1185">Reference proteome</keyword>
<keyword evidence="1" id="KW-0812">Transmembrane</keyword>
<keyword evidence="1" id="KW-1133">Transmembrane helix</keyword>
<protein>
    <submittedName>
        <fullName evidence="2">CIR protein</fullName>
    </submittedName>
</protein>
<organism evidence="2 3">
    <name type="scientific">Plasmodium chabaudi chabaudi</name>
    <dbReference type="NCBI Taxonomy" id="31271"/>
    <lineage>
        <taxon>Eukaryota</taxon>
        <taxon>Sar</taxon>
        <taxon>Alveolata</taxon>
        <taxon>Apicomplexa</taxon>
        <taxon>Aconoidasida</taxon>
        <taxon>Haemosporida</taxon>
        <taxon>Plasmodiidae</taxon>
        <taxon>Plasmodium</taxon>
        <taxon>Plasmodium (Vinckeia)</taxon>
    </lineage>
</organism>
<dbReference type="AlphaFoldDB" id="A0A4V0K377"/>
<dbReference type="EMBL" id="LK022879">
    <property type="protein sequence ID" value="VTZ66769.1"/>
    <property type="molecule type" value="Genomic_DNA"/>
</dbReference>
<name>A0A4V0K377_PLACU</name>
<proteinExistence type="predicted"/>
<gene>
    <name evidence="2" type="ORF">PCHAS_0200031</name>
</gene>
<dbReference type="GeneID" id="3491566"/>
<dbReference type="RefSeq" id="XP_016652946.1">
    <property type="nucleotide sequence ID" value="XM_016800200.1"/>
</dbReference>
<dbReference type="Proteomes" id="UP000071118">
    <property type="component" value="Chromosome 2"/>
</dbReference>
<evidence type="ECO:0000313" key="2">
    <source>
        <dbReference type="EMBL" id="VTZ66769.1"/>
    </source>
</evidence>
<accession>A0A4V0K377</accession>
<reference evidence="2 3" key="1">
    <citation type="journal article" date="2014" name="BMC Biol.">
        <title>A comprehensive evaluation of rodent malaria parasite genomes and gene expression.</title>
        <authorList>
            <person name="Otto T.D."/>
            <person name="Bohme U."/>
            <person name="Jackson A.P."/>
            <person name="Hunt M."/>
            <person name="Franke-Fayard B."/>
            <person name="Hoeijmakers W.A."/>
            <person name="Religa A.A."/>
            <person name="Robertson L."/>
            <person name="Sanders M."/>
            <person name="Ogun S.A."/>
            <person name="Cunningham D."/>
            <person name="Erhart A."/>
            <person name="Billker O."/>
            <person name="Khan S.M."/>
            <person name="Stunnenberg H.G."/>
            <person name="Langhorne J."/>
            <person name="Holder A.A."/>
            <person name="Waters A.P."/>
            <person name="Newbold C.I."/>
            <person name="Pain A."/>
            <person name="Berriman M."/>
            <person name="Janse C.J."/>
        </authorList>
    </citation>
    <scope>NUCLEOTIDE SEQUENCE [LARGE SCALE GENOMIC DNA]</scope>
    <source>
        <strain evidence="2 3">AS</strain>
    </source>
</reference>
<dbReference type="InterPro" id="IPR006477">
    <property type="entry name" value="Yir_bir_cir"/>
</dbReference>
<feature type="transmembrane region" description="Helical" evidence="1">
    <location>
        <begin position="265"/>
        <end position="286"/>
    </location>
</feature>
<sequence length="311" mass="35548">MSEELCDAINAIDQNVVVDSKSQKYKFENQIYGAFCPNKNCDTDEKTLGSAFMSLLKLFKSIDENKLESDKLSQYAILWFNSKVKVNEVFEPVTKNIYNILNEHNLLSEYREYTDKNEDVMKIYYVFLKNLYEFLKGICDTINKCKGSSTSNECQESGKKCVELYNTCLIQFPWKEICNPYCSVLSNLKNDYDKLRKKYVKLPELKLKEGLLECNAECSKKNIQYKDIVDAQNNSSGGSKIVTPAVVSLPSPPVTPASINNGNKLPYIAVPLILIPIILGISYKYLTPVWRKKTKRKAMKKIINLSDQKKA</sequence>